<dbReference type="EMBL" id="CAJNOJ010000278">
    <property type="protein sequence ID" value="CAF1363775.1"/>
    <property type="molecule type" value="Genomic_DNA"/>
</dbReference>
<organism evidence="4 5">
    <name type="scientific">Adineta ricciae</name>
    <name type="common">Rotifer</name>
    <dbReference type="NCBI Taxonomy" id="249248"/>
    <lineage>
        <taxon>Eukaryota</taxon>
        <taxon>Metazoa</taxon>
        <taxon>Spiralia</taxon>
        <taxon>Gnathifera</taxon>
        <taxon>Rotifera</taxon>
        <taxon>Eurotatoria</taxon>
        <taxon>Bdelloidea</taxon>
        <taxon>Adinetida</taxon>
        <taxon>Adinetidae</taxon>
        <taxon>Adineta</taxon>
    </lineage>
</organism>
<dbReference type="PANTHER" id="PTHR28037">
    <property type="entry name" value="ALCOHOL O-ACETYLTRANSFERASE 1-RELATED"/>
    <property type="match status" value="1"/>
</dbReference>
<dbReference type="GO" id="GO:0016746">
    <property type="term" value="F:acyltransferase activity"/>
    <property type="evidence" value="ECO:0007669"/>
    <property type="project" value="UniProtKB-KW"/>
</dbReference>
<evidence type="ECO:0000313" key="4">
    <source>
        <dbReference type="EMBL" id="CAF1363775.1"/>
    </source>
</evidence>
<dbReference type="Pfam" id="PF16911">
    <property type="entry name" value="PapA_C"/>
    <property type="match status" value="1"/>
</dbReference>
<accession>A0A815IE26</accession>
<dbReference type="AlphaFoldDB" id="A0A815IE26"/>
<dbReference type="Gene3D" id="3.30.559.30">
    <property type="entry name" value="Nonribosomal peptide synthetase, condensation domain"/>
    <property type="match status" value="1"/>
</dbReference>
<dbReference type="InterPro" id="IPR023213">
    <property type="entry name" value="CAT-like_dom_sf"/>
</dbReference>
<dbReference type="InterPro" id="IPR031641">
    <property type="entry name" value="PapA_C"/>
</dbReference>
<protein>
    <recommendedName>
        <fullName evidence="3">Phthiocerol/phthiodiolone dimycocerosyl transferase C-terminal domain-containing protein</fullName>
    </recommendedName>
</protein>
<evidence type="ECO:0000313" key="5">
    <source>
        <dbReference type="Proteomes" id="UP000663852"/>
    </source>
</evidence>
<dbReference type="InterPro" id="IPR052058">
    <property type="entry name" value="Alcohol_O-acetyltransferase"/>
</dbReference>
<comment type="caution">
    <text evidence="4">The sequence shown here is derived from an EMBL/GenBank/DDBJ whole genome shotgun (WGS) entry which is preliminary data.</text>
</comment>
<sequence length="487" mass="55539">MSPMTHIWFFLLRDTFEEVVKMTSKGHRRASLKQLKQRLMGPAENALIATSQQHLGYMKVGEVLHLQGPYIPIENFISAVRRLQLRHPFLRSRLESNPAKPGTYLLQEDHSLDLNVIELLRNRSDHANFWREQWKIREKEPAVVGQGLAEFWLLQDPNDDNDDNSPREIVVICEHSICDGLSLSTVAHELLLSLSEDNTNMFETSLNWPITMEAAVRRTFTKWNRVRKYGKFIPTALYWRATSCRRTVRIPLTPAHDSTSEMAKNCQTEAFYGRLNKEATNNLLEKCRSEGVTMTSAIGSAVLCAISKLVNTKKEHVDELVLALTADTRQRCNPQIPNHDLSFHASATMAFTMPKREIPTTSEGMWKLAMTFGTHLKNSLDAGHIHVLAMMLGRLYQKNIHQPNYAEVPTCIISNWGRLPFQEQYGQWQLIDTTPFLNLILTVMPYIFVQTVNGNLTIGIMGSVPTMSSNVLEDLCNGTIRNLFFND</sequence>
<evidence type="ECO:0000256" key="2">
    <source>
        <dbReference type="ARBA" id="ARBA00023315"/>
    </source>
</evidence>
<dbReference type="Proteomes" id="UP000663852">
    <property type="component" value="Unassembled WGS sequence"/>
</dbReference>
<evidence type="ECO:0000256" key="1">
    <source>
        <dbReference type="ARBA" id="ARBA00022679"/>
    </source>
</evidence>
<proteinExistence type="predicted"/>
<dbReference type="SUPFAM" id="SSF52777">
    <property type="entry name" value="CoA-dependent acyltransferases"/>
    <property type="match status" value="2"/>
</dbReference>
<feature type="domain" description="Phthiocerol/phthiodiolone dimycocerosyl transferase C-terminal" evidence="3">
    <location>
        <begin position="274"/>
        <end position="440"/>
    </location>
</feature>
<dbReference type="Gene3D" id="3.30.559.10">
    <property type="entry name" value="Chloramphenicol acetyltransferase-like domain"/>
    <property type="match status" value="1"/>
</dbReference>
<gene>
    <name evidence="4" type="ORF">EDS130_LOCUS33975</name>
</gene>
<keyword evidence="2" id="KW-0012">Acyltransferase</keyword>
<reference evidence="4" key="1">
    <citation type="submission" date="2021-02" db="EMBL/GenBank/DDBJ databases">
        <authorList>
            <person name="Nowell W R."/>
        </authorList>
    </citation>
    <scope>NUCLEOTIDE SEQUENCE</scope>
</reference>
<keyword evidence="1" id="KW-0808">Transferase</keyword>
<name>A0A815IE26_ADIRI</name>
<dbReference type="PANTHER" id="PTHR28037:SF1">
    <property type="entry name" value="ALCOHOL O-ACETYLTRANSFERASE 1-RELATED"/>
    <property type="match status" value="1"/>
</dbReference>
<dbReference type="OrthoDB" id="69784at2759"/>
<evidence type="ECO:0000259" key="3">
    <source>
        <dbReference type="Pfam" id="PF16911"/>
    </source>
</evidence>